<feature type="transmembrane region" description="Helical" evidence="8">
    <location>
        <begin position="165"/>
        <end position="186"/>
    </location>
</feature>
<feature type="chain" id="PRO_5040353494" description="Nuclear envelope integral membrane protein 1" evidence="9">
    <location>
        <begin position="22"/>
        <end position="401"/>
    </location>
</feature>
<evidence type="ECO:0000313" key="11">
    <source>
        <dbReference type="Proteomes" id="UP001153712"/>
    </source>
</evidence>
<dbReference type="EMBL" id="OU900106">
    <property type="protein sequence ID" value="CAG9857286.1"/>
    <property type="molecule type" value="Genomic_DNA"/>
</dbReference>
<feature type="transmembrane region" description="Helical" evidence="8">
    <location>
        <begin position="227"/>
        <end position="248"/>
    </location>
</feature>
<dbReference type="OrthoDB" id="509138at2759"/>
<reference evidence="10" key="1">
    <citation type="submission" date="2022-01" db="EMBL/GenBank/DDBJ databases">
        <authorList>
            <person name="King R."/>
        </authorList>
    </citation>
    <scope>NUCLEOTIDE SEQUENCE</scope>
</reference>
<evidence type="ECO:0000256" key="8">
    <source>
        <dbReference type="SAM" id="Phobius"/>
    </source>
</evidence>
<evidence type="ECO:0000256" key="9">
    <source>
        <dbReference type="SAM" id="SignalP"/>
    </source>
</evidence>
<proteinExistence type="inferred from homology"/>
<evidence type="ECO:0008006" key="12">
    <source>
        <dbReference type="Google" id="ProtNLM"/>
    </source>
</evidence>
<evidence type="ECO:0000256" key="3">
    <source>
        <dbReference type="ARBA" id="ARBA00022692"/>
    </source>
</evidence>
<dbReference type="Proteomes" id="UP001153712">
    <property type="component" value="Chromosome 13"/>
</dbReference>
<feature type="transmembrane region" description="Helical" evidence="8">
    <location>
        <begin position="195"/>
        <end position="215"/>
    </location>
</feature>
<evidence type="ECO:0000313" key="10">
    <source>
        <dbReference type="EMBL" id="CAG9857286.1"/>
    </source>
</evidence>
<dbReference type="GO" id="GO:0005637">
    <property type="term" value="C:nuclear inner membrane"/>
    <property type="evidence" value="ECO:0007669"/>
    <property type="project" value="UniProtKB-SubCell"/>
</dbReference>
<evidence type="ECO:0000256" key="2">
    <source>
        <dbReference type="ARBA" id="ARBA00005748"/>
    </source>
</evidence>
<keyword evidence="11" id="KW-1185">Reference proteome</keyword>
<sequence>MFKAIIGVLFVFSTEFISVQSSIYNKVHYLDHGDKYSVNPSGSGLDLETFCYKGRKKSIIYTWQSVIFTIHHPSDDYTLYEGCSPEDVQMEFSKNKYYWSPNIFMVKQKSFKIDPFNDTCIGVRSIAPYVVHYNVINLDFWKLLFLGVGIGLFLSADALSKNTVFHYISGITFGICASTLIIIYFISKLFPRKPFVYGALGLGWTLVIYLGNIIWENIQTIVTEYKLYVLWYILLTGLVSFVFCYRWGPVKNQRTMNLIKWSLQFLGMCSIFNSSSYQEAAMAQIVILLISYNLPQRWKMAPKNYWIRRFPPKVKFLSNEEYYQQGVRETAKALDELRTYCSSPDCNQWKTALKLKDVKRFASFMEGNSHLSDDELLEYETFIHDLTDDEDNTLTDEDDED</sequence>
<evidence type="ECO:0000256" key="5">
    <source>
        <dbReference type="ARBA" id="ARBA00022989"/>
    </source>
</evidence>
<evidence type="ECO:0000256" key="4">
    <source>
        <dbReference type="ARBA" id="ARBA00022729"/>
    </source>
</evidence>
<dbReference type="PANTHER" id="PTHR13598">
    <property type="entry name" value="AT07567P-RELATED"/>
    <property type="match status" value="1"/>
</dbReference>
<keyword evidence="4 9" id="KW-0732">Signal</keyword>
<keyword evidence="6 8" id="KW-0472">Membrane</keyword>
<comment type="subcellular location">
    <subcellularLocation>
        <location evidence="1">Nucleus inner membrane</location>
        <topology evidence="1">Multi-pass membrane protein</topology>
        <orientation evidence="1">Nucleoplasmic side</orientation>
    </subcellularLocation>
</comment>
<dbReference type="InterPro" id="IPR019358">
    <property type="entry name" value="NEMP_fam"/>
</dbReference>
<protein>
    <recommendedName>
        <fullName evidence="12">Nuclear envelope integral membrane protein 1</fullName>
    </recommendedName>
</protein>
<accession>A0A9N9XM64</accession>
<keyword evidence="7" id="KW-0539">Nucleus</keyword>
<feature type="signal peptide" evidence="9">
    <location>
        <begin position="1"/>
        <end position="21"/>
    </location>
</feature>
<keyword evidence="5 8" id="KW-1133">Transmembrane helix</keyword>
<evidence type="ECO:0000256" key="1">
    <source>
        <dbReference type="ARBA" id="ARBA00004575"/>
    </source>
</evidence>
<keyword evidence="3 8" id="KW-0812">Transmembrane</keyword>
<name>A0A9N9XM64_PHYSR</name>
<gene>
    <name evidence="10" type="ORF">PHYEVI_LOCUS3691</name>
</gene>
<comment type="similarity">
    <text evidence="2">Belongs to the NEMP family.</text>
</comment>
<dbReference type="Pfam" id="PF10225">
    <property type="entry name" value="NEMP"/>
    <property type="match status" value="1"/>
</dbReference>
<organism evidence="10 11">
    <name type="scientific">Phyllotreta striolata</name>
    <name type="common">Striped flea beetle</name>
    <name type="synonym">Crioceris striolata</name>
    <dbReference type="NCBI Taxonomy" id="444603"/>
    <lineage>
        <taxon>Eukaryota</taxon>
        <taxon>Metazoa</taxon>
        <taxon>Ecdysozoa</taxon>
        <taxon>Arthropoda</taxon>
        <taxon>Hexapoda</taxon>
        <taxon>Insecta</taxon>
        <taxon>Pterygota</taxon>
        <taxon>Neoptera</taxon>
        <taxon>Endopterygota</taxon>
        <taxon>Coleoptera</taxon>
        <taxon>Polyphaga</taxon>
        <taxon>Cucujiformia</taxon>
        <taxon>Chrysomeloidea</taxon>
        <taxon>Chrysomelidae</taxon>
        <taxon>Galerucinae</taxon>
        <taxon>Alticini</taxon>
        <taxon>Phyllotreta</taxon>
    </lineage>
</organism>
<dbReference type="AlphaFoldDB" id="A0A9N9XM64"/>
<feature type="transmembrane region" description="Helical" evidence="8">
    <location>
        <begin position="140"/>
        <end position="159"/>
    </location>
</feature>
<evidence type="ECO:0000256" key="6">
    <source>
        <dbReference type="ARBA" id="ARBA00023136"/>
    </source>
</evidence>
<dbReference type="PANTHER" id="PTHR13598:SF1">
    <property type="entry name" value="AT07567P-RELATED"/>
    <property type="match status" value="1"/>
</dbReference>
<evidence type="ECO:0000256" key="7">
    <source>
        <dbReference type="ARBA" id="ARBA00023242"/>
    </source>
</evidence>